<dbReference type="PROSITE" id="PS50122">
    <property type="entry name" value="CHEB"/>
    <property type="match status" value="1"/>
</dbReference>
<dbReference type="Proteomes" id="UP001597138">
    <property type="component" value="Unassembled WGS sequence"/>
</dbReference>
<keyword evidence="5" id="KW-0949">S-adenosyl-L-methionine</keyword>
<dbReference type="SUPFAM" id="SSF52738">
    <property type="entry name" value="Methylesterase CheB, C-terminal domain"/>
    <property type="match status" value="1"/>
</dbReference>
<dbReference type="InterPro" id="IPR035965">
    <property type="entry name" value="PAS-like_dom_sf"/>
</dbReference>
<dbReference type="InterPro" id="IPR029063">
    <property type="entry name" value="SAM-dependent_MTases_sf"/>
</dbReference>
<evidence type="ECO:0000259" key="9">
    <source>
        <dbReference type="PROSITE" id="PS50122"/>
    </source>
</evidence>
<evidence type="ECO:0000256" key="6">
    <source>
        <dbReference type="PROSITE-ProRule" id="PRU00050"/>
    </source>
</evidence>
<keyword evidence="12" id="KW-1185">Reference proteome</keyword>
<dbReference type="InterPro" id="IPR000673">
    <property type="entry name" value="Sig_transdc_resp-reg_Me-estase"/>
</dbReference>
<dbReference type="SUPFAM" id="SSF53335">
    <property type="entry name" value="S-adenosyl-L-methionine-dependent methyltransferases"/>
    <property type="match status" value="1"/>
</dbReference>
<evidence type="ECO:0000256" key="3">
    <source>
        <dbReference type="ARBA" id="ARBA00022603"/>
    </source>
</evidence>
<protein>
    <recommendedName>
        <fullName evidence="2">protein-glutamate O-methyltransferase</fullName>
        <ecNumber evidence="2">2.1.1.80</ecNumber>
    </recommendedName>
</protein>
<evidence type="ECO:0000259" key="10">
    <source>
        <dbReference type="PROSITE" id="PS50123"/>
    </source>
</evidence>
<evidence type="ECO:0000256" key="1">
    <source>
        <dbReference type="ARBA" id="ARBA00001541"/>
    </source>
</evidence>
<dbReference type="InterPro" id="IPR035909">
    <property type="entry name" value="CheB_C"/>
</dbReference>
<keyword evidence="4" id="KW-0808">Transferase</keyword>
<evidence type="ECO:0000259" key="8">
    <source>
        <dbReference type="PROSITE" id="PS50109"/>
    </source>
</evidence>
<dbReference type="RefSeq" id="WP_379813148.1">
    <property type="nucleotide sequence ID" value="NZ_JBHUDZ010000018.1"/>
</dbReference>
<sequence length="1091" mass="124118">METAALEKNQINLPFFPVVGIAAEGSEIDIVKQILSGITPNSGMAFLVMENLESRQNADLTQQLADCVKMPVYEIVNTVELKPDHIYVIPEKNFLILENEILKLKPAIRGSRTNNCLDIFYNALAQKYESYAIGLLACQSSIDGAAGLKNIREQGGASVSAVTKSGFELNKANAEFIDYFTAPLQTAAKLLEIRESYLINGAYEEKEASAEQDEFLRQIIDLVAARSGTDFHHYKEQTIRRRIAKRMVITRQESAESYLTLLKSKTTEQDLLFNDILIPVTYFFRDQLFFDSLSKVVFPSLVESLRGKELRIWSAGCSTGEEAYSLAISLTEYLEQTNNSEIIIKIFASDLSEKCIEKARLGIYTNQDVKNISGERLAKYFTKKESGYHVSKSIRDSCIFAVHDLTKDFPFSKIDFITCRNVLIYFNADMQNKVLSSFHYALRDQGFLFLGKSESAARVEQLFTAVERQVKIYRCRKAYYRFTSEMPGYTAEKSISKIDSPENTVTNYKKIATDMLLEQYSPAAVVINEDFEIVHFHGDTSSFLQPSAGKPSFNIINMVSHEIRFSLRNAILKARNDKRNCTGGPITIKNQDFSTSFEVVYLPSNIELLLVIFHRKPNSAEKEAQNNNTSEQKEIETQLFQLQNDFKYLTEEQQVYFEELRTSNEELLHRTEELQYLNEELQTSVEELHSNNQELSCTNDELQSHRKQLHSMRNFYESIVKTIREPLLIIDRNFIIHSANPSFYSYFKTSEELIEGISISEIGNALWNTVEFQELVMKKISRDQPVVNARIQFSENPAVKKVMIINAAPITDSIPEGLILIALEDITDLEKSNADLQLKNNELLKRSTQLESFTAAAGEQLLEPIRKMYMFGKKIIDHEPELSTSSKHNVRRLLHSAANTNQLIEDLVTYSKLNFAEKRFKNADLNLIIKKALNDLKKVITEHKAIITVDPLPPMKIIASQFHLLFVNVISNAIKFAQQDIAPHIKIGMHYPNQEIFDTFNADSETDYIILSIRDNGIGFKKDFENRIFDPFFRLQSNDEQYGSGLGLALVQTIISNHNGFVRASSEPGKGTTLYLGLPLEKSLVDSCARD</sequence>
<dbReference type="InterPro" id="IPR000780">
    <property type="entry name" value="CheR_MeTrfase"/>
</dbReference>
<dbReference type="GO" id="GO:0032259">
    <property type="term" value="P:methylation"/>
    <property type="evidence" value="ECO:0007669"/>
    <property type="project" value="UniProtKB-KW"/>
</dbReference>
<dbReference type="SUPFAM" id="SSF47757">
    <property type="entry name" value="Chemotaxis receptor methyltransferase CheR, N-terminal domain"/>
    <property type="match status" value="1"/>
</dbReference>
<evidence type="ECO:0000256" key="4">
    <source>
        <dbReference type="ARBA" id="ARBA00022679"/>
    </source>
</evidence>
<dbReference type="InterPro" id="IPR036804">
    <property type="entry name" value="CheR_N_sf"/>
</dbReference>
<dbReference type="InterPro" id="IPR022641">
    <property type="entry name" value="CheR_N"/>
</dbReference>
<dbReference type="Gene3D" id="3.30.450.20">
    <property type="entry name" value="PAS domain"/>
    <property type="match status" value="1"/>
</dbReference>
<feature type="domain" description="CheR-type methyltransferase" evidence="10">
    <location>
        <begin position="213"/>
        <end position="485"/>
    </location>
</feature>
<dbReference type="Pfam" id="PF03705">
    <property type="entry name" value="CheR_N"/>
    <property type="match status" value="1"/>
</dbReference>
<dbReference type="EMBL" id="JBHUDZ010000018">
    <property type="protein sequence ID" value="MFD1605327.1"/>
    <property type="molecule type" value="Genomic_DNA"/>
</dbReference>
<dbReference type="PRINTS" id="PR00996">
    <property type="entry name" value="CHERMTFRASE"/>
</dbReference>
<dbReference type="GO" id="GO:0008168">
    <property type="term" value="F:methyltransferase activity"/>
    <property type="evidence" value="ECO:0007669"/>
    <property type="project" value="UniProtKB-KW"/>
</dbReference>
<proteinExistence type="predicted"/>
<dbReference type="PROSITE" id="PS50123">
    <property type="entry name" value="CHER"/>
    <property type="match status" value="1"/>
</dbReference>
<comment type="caution">
    <text evidence="6">Lacks conserved residue(s) required for the propagation of feature annotation.</text>
</comment>
<dbReference type="InterPro" id="IPR003594">
    <property type="entry name" value="HATPase_dom"/>
</dbReference>
<evidence type="ECO:0000313" key="12">
    <source>
        <dbReference type="Proteomes" id="UP001597138"/>
    </source>
</evidence>
<dbReference type="SMART" id="SM00387">
    <property type="entry name" value="HATPase_c"/>
    <property type="match status" value="1"/>
</dbReference>
<dbReference type="Pfam" id="PF01739">
    <property type="entry name" value="CheR"/>
    <property type="match status" value="1"/>
</dbReference>
<dbReference type="Gene3D" id="1.10.155.10">
    <property type="entry name" value="Chemotaxis receptor methyltransferase CheR, N-terminal domain"/>
    <property type="match status" value="1"/>
</dbReference>
<accession>A0ABW4HJ52</accession>
<dbReference type="Pfam" id="PF01339">
    <property type="entry name" value="CheB_methylest"/>
    <property type="match status" value="1"/>
</dbReference>
<feature type="domain" description="CheB-type methylesterase" evidence="9">
    <location>
        <begin position="12"/>
        <end position="160"/>
    </location>
</feature>
<comment type="catalytic activity">
    <reaction evidence="1">
        <text>L-glutamyl-[protein] + S-adenosyl-L-methionine = [protein]-L-glutamate 5-O-methyl ester + S-adenosyl-L-homocysteine</text>
        <dbReference type="Rhea" id="RHEA:24452"/>
        <dbReference type="Rhea" id="RHEA-COMP:10208"/>
        <dbReference type="Rhea" id="RHEA-COMP:10311"/>
        <dbReference type="ChEBI" id="CHEBI:29973"/>
        <dbReference type="ChEBI" id="CHEBI:57856"/>
        <dbReference type="ChEBI" id="CHEBI:59789"/>
        <dbReference type="ChEBI" id="CHEBI:82795"/>
        <dbReference type="EC" id="2.1.1.80"/>
    </reaction>
</comment>
<dbReference type="InterPro" id="IPR005467">
    <property type="entry name" value="His_kinase_dom"/>
</dbReference>
<keyword evidence="7" id="KW-0175">Coiled coil</keyword>
<feature type="domain" description="Histidine kinase" evidence="8">
    <location>
        <begin position="856"/>
        <end position="1082"/>
    </location>
</feature>
<dbReference type="SUPFAM" id="SSF55874">
    <property type="entry name" value="ATPase domain of HSP90 chaperone/DNA topoisomerase II/histidine kinase"/>
    <property type="match status" value="1"/>
</dbReference>
<dbReference type="EC" id="2.1.1.80" evidence="2"/>
<feature type="coiled-coil region" evidence="7">
    <location>
        <begin position="678"/>
        <end position="705"/>
    </location>
</feature>
<dbReference type="Gene3D" id="3.40.50.150">
    <property type="entry name" value="Vaccinia Virus protein VP39"/>
    <property type="match status" value="1"/>
</dbReference>
<evidence type="ECO:0000256" key="7">
    <source>
        <dbReference type="SAM" id="Coils"/>
    </source>
</evidence>
<dbReference type="Gene3D" id="3.40.50.180">
    <property type="entry name" value="Methylesterase CheB, C-terminal domain"/>
    <property type="match status" value="1"/>
</dbReference>
<dbReference type="PROSITE" id="PS50109">
    <property type="entry name" value="HIS_KIN"/>
    <property type="match status" value="1"/>
</dbReference>
<dbReference type="PANTHER" id="PTHR24422">
    <property type="entry name" value="CHEMOTAXIS PROTEIN METHYLTRANSFERASE"/>
    <property type="match status" value="1"/>
</dbReference>
<evidence type="ECO:0000313" key="11">
    <source>
        <dbReference type="EMBL" id="MFD1605327.1"/>
    </source>
</evidence>
<dbReference type="SUPFAM" id="SSF55785">
    <property type="entry name" value="PYP-like sensor domain (PAS domain)"/>
    <property type="match status" value="1"/>
</dbReference>
<evidence type="ECO:0000256" key="5">
    <source>
        <dbReference type="ARBA" id="ARBA00022691"/>
    </source>
</evidence>
<dbReference type="SMART" id="SM00138">
    <property type="entry name" value="MeTrc"/>
    <property type="match status" value="1"/>
</dbReference>
<dbReference type="InterPro" id="IPR036890">
    <property type="entry name" value="HATPase_C_sf"/>
</dbReference>
<keyword evidence="3 11" id="KW-0489">Methyltransferase</keyword>
<evidence type="ECO:0000256" key="2">
    <source>
        <dbReference type="ARBA" id="ARBA00012534"/>
    </source>
</evidence>
<name>A0ABW4HJ52_9FLAO</name>
<dbReference type="InterPro" id="IPR050903">
    <property type="entry name" value="Bact_Chemotaxis_MeTrfase"/>
</dbReference>
<reference evidence="12" key="1">
    <citation type="journal article" date="2019" name="Int. J. Syst. Evol. Microbiol.">
        <title>The Global Catalogue of Microorganisms (GCM) 10K type strain sequencing project: providing services to taxonomists for standard genome sequencing and annotation.</title>
        <authorList>
            <consortium name="The Broad Institute Genomics Platform"/>
            <consortium name="The Broad Institute Genome Sequencing Center for Infectious Disease"/>
            <person name="Wu L."/>
            <person name="Ma J."/>
        </authorList>
    </citation>
    <scope>NUCLEOTIDE SEQUENCE [LARGE SCALE GENOMIC DNA]</scope>
    <source>
        <strain evidence="12">CCUG 70865</strain>
    </source>
</reference>
<dbReference type="InterPro" id="IPR022642">
    <property type="entry name" value="CheR_C"/>
</dbReference>
<dbReference type="Pfam" id="PF02518">
    <property type="entry name" value="HATPase_c"/>
    <property type="match status" value="1"/>
</dbReference>
<organism evidence="11 12">
    <name type="scientific">Flavobacterium artemisiae</name>
    <dbReference type="NCBI Taxonomy" id="2126556"/>
    <lineage>
        <taxon>Bacteria</taxon>
        <taxon>Pseudomonadati</taxon>
        <taxon>Bacteroidota</taxon>
        <taxon>Flavobacteriia</taxon>
        <taxon>Flavobacteriales</taxon>
        <taxon>Flavobacteriaceae</taxon>
        <taxon>Flavobacterium</taxon>
    </lineage>
</organism>
<dbReference type="Gene3D" id="3.30.565.10">
    <property type="entry name" value="Histidine kinase-like ATPase, C-terminal domain"/>
    <property type="match status" value="1"/>
</dbReference>
<gene>
    <name evidence="11" type="ORF">ACFSC2_21505</name>
</gene>
<comment type="caution">
    <text evidence="11">The sequence shown here is derived from an EMBL/GenBank/DDBJ whole genome shotgun (WGS) entry which is preliminary data.</text>
</comment>